<accession>A0A3A4BI36</accession>
<dbReference type="EMBL" id="QZEY01000008">
    <property type="protein sequence ID" value="RJL30912.1"/>
    <property type="molecule type" value="Genomic_DNA"/>
</dbReference>
<keyword evidence="7" id="KW-1185">Reference proteome</keyword>
<keyword evidence="4 5" id="KW-0408">Iron</keyword>
<protein>
    <submittedName>
        <fullName evidence="6">Group 1 truncated hemoglobin</fullName>
    </submittedName>
</protein>
<dbReference type="Pfam" id="PF01152">
    <property type="entry name" value="Bac_globin"/>
    <property type="match status" value="1"/>
</dbReference>
<sequence length="124" mass="13290">MDLSVYERLGGSYTLARVIPHFYVRLLTDSALAGRLRGVDVGRLACRQLEFLGALMGGPPMGRDVDLAGAHRRLGITDGDFDRAVAHLAESLRAHGATAEEAEVVVECVGLFRDQIVSAPVDTA</sequence>
<evidence type="ECO:0000256" key="4">
    <source>
        <dbReference type="ARBA" id="ARBA00023004"/>
    </source>
</evidence>
<evidence type="ECO:0000256" key="1">
    <source>
        <dbReference type="ARBA" id="ARBA00022448"/>
    </source>
</evidence>
<evidence type="ECO:0000256" key="3">
    <source>
        <dbReference type="ARBA" id="ARBA00022723"/>
    </source>
</evidence>
<comment type="caution">
    <text evidence="6">The sequence shown here is derived from an EMBL/GenBank/DDBJ whole genome shotgun (WGS) entry which is preliminary data.</text>
</comment>
<dbReference type="InterPro" id="IPR009050">
    <property type="entry name" value="Globin-like_sf"/>
</dbReference>
<dbReference type="Gene3D" id="1.10.490.10">
    <property type="entry name" value="Globins"/>
    <property type="match status" value="1"/>
</dbReference>
<proteinExistence type="predicted"/>
<keyword evidence="3 5" id="KW-0479">Metal-binding</keyword>
<dbReference type="GO" id="GO:0019825">
    <property type="term" value="F:oxygen binding"/>
    <property type="evidence" value="ECO:0007669"/>
    <property type="project" value="InterPro"/>
</dbReference>
<keyword evidence="2 5" id="KW-0349">Heme</keyword>
<dbReference type="GO" id="GO:0020037">
    <property type="term" value="F:heme binding"/>
    <property type="evidence" value="ECO:0007669"/>
    <property type="project" value="InterPro"/>
</dbReference>
<feature type="binding site" description="distal binding residue" evidence="5">
    <location>
        <position position="71"/>
    </location>
    <ligand>
        <name>heme</name>
        <dbReference type="ChEBI" id="CHEBI:30413"/>
    </ligand>
    <ligandPart>
        <name>Fe</name>
        <dbReference type="ChEBI" id="CHEBI:18248"/>
    </ligandPart>
</feature>
<keyword evidence="1" id="KW-0813">Transport</keyword>
<reference evidence="6 7" key="1">
    <citation type="submission" date="2018-09" db="EMBL/GenBank/DDBJ databases">
        <title>YIM 75507 draft genome.</title>
        <authorList>
            <person name="Tang S."/>
            <person name="Feng Y."/>
        </authorList>
    </citation>
    <scope>NUCLEOTIDE SEQUENCE [LARGE SCALE GENOMIC DNA]</scope>
    <source>
        <strain evidence="6 7">YIM 75507</strain>
    </source>
</reference>
<organism evidence="6 7">
    <name type="scientific">Bailinhaonella thermotolerans</name>
    <dbReference type="NCBI Taxonomy" id="1070861"/>
    <lineage>
        <taxon>Bacteria</taxon>
        <taxon>Bacillati</taxon>
        <taxon>Actinomycetota</taxon>
        <taxon>Actinomycetes</taxon>
        <taxon>Streptosporangiales</taxon>
        <taxon>Streptosporangiaceae</taxon>
        <taxon>Bailinhaonella</taxon>
    </lineage>
</organism>
<evidence type="ECO:0000313" key="6">
    <source>
        <dbReference type="EMBL" id="RJL30912.1"/>
    </source>
</evidence>
<dbReference type="CDD" id="cd00454">
    <property type="entry name" value="TrHb1_N"/>
    <property type="match status" value="1"/>
</dbReference>
<dbReference type="GO" id="GO:0046872">
    <property type="term" value="F:metal ion binding"/>
    <property type="evidence" value="ECO:0007669"/>
    <property type="project" value="UniProtKB-KW"/>
</dbReference>
<dbReference type="Proteomes" id="UP000265768">
    <property type="component" value="Unassembled WGS sequence"/>
</dbReference>
<evidence type="ECO:0000313" key="7">
    <source>
        <dbReference type="Proteomes" id="UP000265768"/>
    </source>
</evidence>
<evidence type="ECO:0000256" key="2">
    <source>
        <dbReference type="ARBA" id="ARBA00022617"/>
    </source>
</evidence>
<dbReference type="InterPro" id="IPR001486">
    <property type="entry name" value="Hemoglobin_trunc"/>
</dbReference>
<name>A0A3A4BI36_9ACTN</name>
<evidence type="ECO:0000256" key="5">
    <source>
        <dbReference type="PIRSR" id="PIRSR601486-1"/>
    </source>
</evidence>
<dbReference type="AlphaFoldDB" id="A0A3A4BI36"/>
<dbReference type="OrthoDB" id="9798157at2"/>
<dbReference type="InterPro" id="IPR012292">
    <property type="entry name" value="Globin/Proto"/>
</dbReference>
<dbReference type="SUPFAM" id="SSF46458">
    <property type="entry name" value="Globin-like"/>
    <property type="match status" value="1"/>
</dbReference>
<gene>
    <name evidence="6" type="ORF">D5H75_21705</name>
</gene>